<gene>
    <name evidence="1" type="ORF">PNK_2265</name>
</gene>
<dbReference type="SUPFAM" id="SSF55144">
    <property type="entry name" value="LigT-like"/>
    <property type="match status" value="1"/>
</dbReference>
<dbReference type="Proteomes" id="UP000069902">
    <property type="component" value="Chromosome cPNK"/>
</dbReference>
<protein>
    <submittedName>
        <fullName evidence="1">Putative 2',5' RNA ligase</fullName>
    </submittedName>
</protein>
<dbReference type="GO" id="GO:0016874">
    <property type="term" value="F:ligase activity"/>
    <property type="evidence" value="ECO:0007669"/>
    <property type="project" value="UniProtKB-KW"/>
</dbReference>
<keyword evidence="1" id="KW-0436">Ligase</keyword>
<dbReference type="KEGG" id="pnl:PNK_2265"/>
<dbReference type="Gene3D" id="3.90.1140.10">
    <property type="entry name" value="Cyclic phosphodiesterase"/>
    <property type="match status" value="1"/>
</dbReference>
<dbReference type="RefSeq" id="WP_059062096.1">
    <property type="nucleotide sequence ID" value="NZ_LN879502.1"/>
</dbReference>
<proteinExistence type="predicted"/>
<reference evidence="2" key="1">
    <citation type="submission" date="2015-09" db="EMBL/GenBank/DDBJ databases">
        <authorList>
            <person name="Bertelli C."/>
        </authorList>
    </citation>
    <scope>NUCLEOTIDE SEQUENCE [LARGE SCALE GENOMIC DNA]</scope>
    <source>
        <strain evidence="2">KNic</strain>
    </source>
</reference>
<dbReference type="InterPro" id="IPR036820">
    <property type="entry name" value="Archease_dom_sf"/>
</dbReference>
<dbReference type="PATRIC" id="fig|389348.3.peg.2541"/>
<organism evidence="1 2">
    <name type="scientific">Candidatus Protochlamydia naegleriophila</name>
    <dbReference type="NCBI Taxonomy" id="389348"/>
    <lineage>
        <taxon>Bacteria</taxon>
        <taxon>Pseudomonadati</taxon>
        <taxon>Chlamydiota</taxon>
        <taxon>Chlamydiia</taxon>
        <taxon>Parachlamydiales</taxon>
        <taxon>Parachlamydiaceae</taxon>
        <taxon>Candidatus Protochlamydia</taxon>
    </lineage>
</organism>
<dbReference type="InterPro" id="IPR009097">
    <property type="entry name" value="Cyclic_Pdiesterase"/>
</dbReference>
<sequence>MQETKRLFFGLDLSAPWPAQLPHGRVLNEEDRHLTLAFLGNASVSKLMEILPSMPLPPCRIGFGGLFDQCLFLPKRCPHVVAWHIQWLKERPSLSLYQQQLAEWLKNNDFSVSEKESFLPHVTLCREPFHISHWKEAFSPLPLYTRSLHLYESLGHSRYRSCWHLPFKPPFEEKEHTADIAFTILGQDLEQLYLHAYLAMAFKFPPLLDYFNSESVLSNLDDVVIELNHVITRVDMDIGCPFKAISFHGVIQQDEEGDLKWEMIVDV</sequence>
<dbReference type="STRING" id="389348.PNK_2265"/>
<dbReference type="FunCoup" id="A0A0U5JFB3">
    <property type="interactions" value="11"/>
</dbReference>
<dbReference type="InParanoid" id="A0A0U5JFB3"/>
<evidence type="ECO:0000313" key="2">
    <source>
        <dbReference type="Proteomes" id="UP000069902"/>
    </source>
</evidence>
<evidence type="ECO:0000313" key="1">
    <source>
        <dbReference type="EMBL" id="CUI17863.1"/>
    </source>
</evidence>
<dbReference type="SUPFAM" id="SSF69819">
    <property type="entry name" value="MTH1598-like"/>
    <property type="match status" value="1"/>
</dbReference>
<name>A0A0U5JFB3_9BACT</name>
<keyword evidence="2" id="KW-1185">Reference proteome</keyword>
<accession>A0A0U5JFB3</accession>
<dbReference type="EMBL" id="LN879502">
    <property type="protein sequence ID" value="CUI17863.1"/>
    <property type="molecule type" value="Genomic_DNA"/>
</dbReference>
<dbReference type="AlphaFoldDB" id="A0A0U5JFB3"/>